<dbReference type="EMBL" id="JQ801294">
    <property type="protein sequence ID" value="AFV53193.1"/>
    <property type="molecule type" value="Genomic_DNA"/>
</dbReference>
<accession>M9P0Q3</accession>
<dbReference type="Gene3D" id="3.40.50.1000">
    <property type="entry name" value="HAD superfamily/HAD-like"/>
    <property type="match status" value="1"/>
</dbReference>
<proteinExistence type="predicted"/>
<organism evidence="2">
    <name type="scientific">Providencia alcalifaciens</name>
    <dbReference type="NCBI Taxonomy" id="126385"/>
    <lineage>
        <taxon>Bacteria</taxon>
        <taxon>Pseudomonadati</taxon>
        <taxon>Pseudomonadota</taxon>
        <taxon>Gammaproteobacteria</taxon>
        <taxon>Enterobacterales</taxon>
        <taxon>Morganellaceae</taxon>
        <taxon>Providencia</taxon>
    </lineage>
</organism>
<dbReference type="AlphaFoldDB" id="M9P0Q3"/>
<evidence type="ECO:0000313" key="2">
    <source>
        <dbReference type="EMBL" id="AFV53193.1"/>
    </source>
</evidence>
<gene>
    <name evidence="2" type="primary">wpaI</name>
</gene>
<name>M9P0Q3_9GAMM</name>
<evidence type="ECO:0000259" key="1">
    <source>
        <dbReference type="Pfam" id="PF00156"/>
    </source>
</evidence>
<dbReference type="SUPFAM" id="SSF53271">
    <property type="entry name" value="PRTase-like"/>
    <property type="match status" value="1"/>
</dbReference>
<dbReference type="InterPro" id="IPR000836">
    <property type="entry name" value="PRTase_dom"/>
</dbReference>
<dbReference type="Pfam" id="PF00156">
    <property type="entry name" value="Pribosyltran"/>
    <property type="match status" value="1"/>
</dbReference>
<sequence length="315" mass="36136">MKYRSINDLTLLIDNKLHLFHQLKITAIVGIPRSGMLAGSILALKLNLPLLSLDDWLNGEKGKHGKTRSLRNLDKEPHFLIIDDSINSGKSYLEALEKIKKHNMSNYSTCAIYSSIPNCNIVDHILEVLPLPRFFEWNMFHSRLVQKTMYDIDGVLCLDPTKKQQSSPALYNEFLRNAIPNILYTGEAYGITTSRLLTDKEQTETWLKRYGLKYKSINFSKYNTVDDRRNANDHGIQKGIIYKNSSAELFVESEKKQAIDIVKCSGKFVFCTENSFLYGPNNIGISGYSARGRFTILKNFLKGYKVIVKLYQRFK</sequence>
<protein>
    <submittedName>
        <fullName evidence="2">WpaI</fullName>
    </submittedName>
</protein>
<dbReference type="InterPro" id="IPR029057">
    <property type="entry name" value="PRTase-like"/>
</dbReference>
<feature type="domain" description="Phosphoribosyltransferase" evidence="1">
    <location>
        <begin position="22"/>
        <end position="112"/>
    </location>
</feature>
<dbReference type="Gene3D" id="3.40.50.2020">
    <property type="match status" value="1"/>
</dbReference>
<reference evidence="2" key="1">
    <citation type="journal article" date="2012" name="Glycobiology">
        <title>Genetic analysis of the O-antigen of Providencia alcalifaciens O30 and biochemical characterization of a formyltransferase involved in the synthesis of a Qui4N derivative.</title>
        <authorList>
            <person name="Liu B."/>
            <person name="Chen M."/>
            <person name="Perepelov A.V."/>
            <person name="Liu J."/>
            <person name="Ovchinnikova O.G."/>
            <person name="Zhou D."/>
            <person name="Feng L."/>
            <person name="Rozalski A."/>
            <person name="Knirel Y.A."/>
            <person name="Wang L."/>
        </authorList>
    </citation>
    <scope>NUCLEOTIDE SEQUENCE</scope>
    <source>
        <strain evidence="2">19372</strain>
    </source>
</reference>
<dbReference type="InterPro" id="IPR023214">
    <property type="entry name" value="HAD_sf"/>
</dbReference>